<evidence type="ECO:0000256" key="3">
    <source>
        <dbReference type="ARBA" id="ARBA00007441"/>
    </source>
</evidence>
<keyword evidence="9" id="KW-0238">DNA-binding</keyword>
<keyword evidence="8" id="KW-0805">Transcription regulation</keyword>
<dbReference type="GO" id="GO:0003677">
    <property type="term" value="F:DNA binding"/>
    <property type="evidence" value="ECO:0007669"/>
    <property type="project" value="UniProtKB-KW"/>
</dbReference>
<dbReference type="PANTHER" id="PTHR46577:SF2">
    <property type="entry name" value="TRANSCRIPTIONAL REGULATORY PROTEIN"/>
    <property type="match status" value="1"/>
</dbReference>
<dbReference type="FunFam" id="3.40.640.10:FF:000053">
    <property type="entry name" value="Aminotransferase, class I"/>
    <property type="match status" value="1"/>
</dbReference>
<dbReference type="SMART" id="SM00345">
    <property type="entry name" value="HTH_GNTR"/>
    <property type="match status" value="1"/>
</dbReference>
<accession>I4EE99</accession>
<evidence type="ECO:0000256" key="5">
    <source>
        <dbReference type="ARBA" id="ARBA00022576"/>
    </source>
</evidence>
<evidence type="ECO:0000256" key="7">
    <source>
        <dbReference type="ARBA" id="ARBA00022898"/>
    </source>
</evidence>
<proteinExistence type="inferred from homology"/>
<dbReference type="EMBL" id="CAGS01000086">
    <property type="protein sequence ID" value="CCF83011.1"/>
    <property type="molecule type" value="Genomic_DNA"/>
</dbReference>
<evidence type="ECO:0000256" key="4">
    <source>
        <dbReference type="ARBA" id="ARBA00011738"/>
    </source>
</evidence>
<comment type="subunit">
    <text evidence="4">Homodimer.</text>
</comment>
<dbReference type="InterPro" id="IPR036390">
    <property type="entry name" value="WH_DNA-bd_sf"/>
</dbReference>
<evidence type="ECO:0000256" key="9">
    <source>
        <dbReference type="ARBA" id="ARBA00023125"/>
    </source>
</evidence>
<dbReference type="CDD" id="cd07377">
    <property type="entry name" value="WHTH_GntR"/>
    <property type="match status" value="1"/>
</dbReference>
<dbReference type="InterPro" id="IPR015424">
    <property type="entry name" value="PyrdxlP-dep_Trfase"/>
</dbReference>
<dbReference type="GO" id="GO:0008483">
    <property type="term" value="F:transaminase activity"/>
    <property type="evidence" value="ECO:0007669"/>
    <property type="project" value="UniProtKB-KW"/>
</dbReference>
<keyword evidence="13" id="KW-1185">Reference proteome</keyword>
<evidence type="ECO:0000256" key="8">
    <source>
        <dbReference type="ARBA" id="ARBA00023015"/>
    </source>
</evidence>
<dbReference type="Gene3D" id="3.40.640.10">
    <property type="entry name" value="Type I PLP-dependent aspartate aminotransferase-like (Major domain)"/>
    <property type="match status" value="1"/>
</dbReference>
<dbReference type="InterPro" id="IPR051446">
    <property type="entry name" value="HTH_trans_reg/aminotransferase"/>
</dbReference>
<evidence type="ECO:0000313" key="12">
    <source>
        <dbReference type="EMBL" id="CCF83011.1"/>
    </source>
</evidence>
<dbReference type="InterPro" id="IPR015421">
    <property type="entry name" value="PyrdxlP-dep_Trfase_major"/>
</dbReference>
<evidence type="ECO:0000256" key="2">
    <source>
        <dbReference type="ARBA" id="ARBA00005384"/>
    </source>
</evidence>
<evidence type="ECO:0000259" key="11">
    <source>
        <dbReference type="PROSITE" id="PS50949"/>
    </source>
</evidence>
<sequence length="505" mass="55865">MIVELDRSRDEPLYLQISEQIRERIRRGDLAPGTRLPPERRLAETLGVNRGTVVNAYRELAAGGFVVGRVGHGTVVANPESSPIPPSHGQSAIPWDQIMTPMSQDTDDPLLRDVMTISTRPGVISFANGIPSPSLYPVETIRRLYDEALDAAGQTLLQHCPVEGYPPLRRAIASWMGTGRQSHDPSDILVVAGSQQGLYLIARALLEPGDLVVVESATYLGALQVFQAAGARLLPIPLDGDGMRIDLVEDLVERRRPKLIYTLPTFQNPTSTTMSLERRRRLLAVAARYQIPVVEDDPYGALRYEGEALPSLHALDDDGTVIYLSTVSKILSPGLRIGWISGPRPIIERVAALKQIVDLDTNPLAQWVVWAFIERGFLARHVDWLRVEYPRRRDRMLSALERHCSPSMTWSRPPGGFYVWCQLLGGRRARDLLPEAARRGVVFAPGRSFHPDRVGEATLRLSFAFPDESSIAEGIARLGTAIAATSGDQANLYVDHQELRVTPIV</sequence>
<dbReference type="Gene3D" id="1.10.10.10">
    <property type="entry name" value="Winged helix-like DNA-binding domain superfamily/Winged helix DNA-binding domain"/>
    <property type="match status" value="1"/>
</dbReference>
<gene>
    <name evidence="12" type="ORF">NITHO_1760004</name>
</gene>
<dbReference type="InterPro" id="IPR036388">
    <property type="entry name" value="WH-like_DNA-bd_sf"/>
</dbReference>
<reference evidence="12 13" key="1">
    <citation type="journal article" date="2012" name="ISME J.">
        <title>Nitrification expanded: discovery, physiology and genomics of a nitrite-oxidizing bacterium from the phylum Chloroflexi.</title>
        <authorList>
            <person name="Sorokin D.Y."/>
            <person name="Lucker S."/>
            <person name="Vejmelkova D."/>
            <person name="Kostrikina N.A."/>
            <person name="Kleerebezem R."/>
            <person name="Rijpstra W.I."/>
            <person name="Damste J.S."/>
            <person name="Le Paslier D."/>
            <person name="Muyzer G."/>
            <person name="Wagner M."/>
            <person name="van Loosdrecht M.C."/>
            <person name="Daims H."/>
        </authorList>
    </citation>
    <scope>NUCLEOTIDE SEQUENCE [LARGE SCALE GENOMIC DNA]</scope>
    <source>
        <strain evidence="13">none</strain>
    </source>
</reference>
<comment type="similarity">
    <text evidence="3">Belongs to the class-I pyridoxal-phosphate-dependent aminotransferase family.</text>
</comment>
<dbReference type="Proteomes" id="UP000004221">
    <property type="component" value="Unassembled WGS sequence"/>
</dbReference>
<keyword evidence="5 12" id="KW-0032">Aminotransferase</keyword>
<organism evidence="12 13">
    <name type="scientific">Nitrolancea hollandica Lb</name>
    <dbReference type="NCBI Taxonomy" id="1129897"/>
    <lineage>
        <taxon>Bacteria</taxon>
        <taxon>Pseudomonadati</taxon>
        <taxon>Thermomicrobiota</taxon>
        <taxon>Thermomicrobia</taxon>
        <taxon>Sphaerobacterales</taxon>
        <taxon>Sphaerobacterineae</taxon>
        <taxon>Sphaerobacteraceae</taxon>
        <taxon>Nitrolancea</taxon>
    </lineage>
</organism>
<dbReference type="GO" id="GO:0003700">
    <property type="term" value="F:DNA-binding transcription factor activity"/>
    <property type="evidence" value="ECO:0007669"/>
    <property type="project" value="InterPro"/>
</dbReference>
<name>I4EE99_9BACT</name>
<dbReference type="AlphaFoldDB" id="I4EE99"/>
<dbReference type="PANTHER" id="PTHR46577">
    <property type="entry name" value="HTH-TYPE TRANSCRIPTIONAL REGULATORY PROTEIN GABR"/>
    <property type="match status" value="1"/>
</dbReference>
<dbReference type="Pfam" id="PF00392">
    <property type="entry name" value="GntR"/>
    <property type="match status" value="1"/>
</dbReference>
<dbReference type="Pfam" id="PF00155">
    <property type="entry name" value="Aminotran_1_2"/>
    <property type="match status" value="1"/>
</dbReference>
<keyword evidence="10" id="KW-0804">Transcription</keyword>
<dbReference type="Gene3D" id="3.90.1150.10">
    <property type="entry name" value="Aspartate Aminotransferase, domain 1"/>
    <property type="match status" value="1"/>
</dbReference>
<dbReference type="GO" id="GO:0030170">
    <property type="term" value="F:pyridoxal phosphate binding"/>
    <property type="evidence" value="ECO:0007669"/>
    <property type="project" value="InterPro"/>
</dbReference>
<dbReference type="InterPro" id="IPR000524">
    <property type="entry name" value="Tscrpt_reg_HTH_GntR"/>
</dbReference>
<dbReference type="CDD" id="cd00609">
    <property type="entry name" value="AAT_like"/>
    <property type="match status" value="1"/>
</dbReference>
<evidence type="ECO:0000313" key="13">
    <source>
        <dbReference type="Proteomes" id="UP000004221"/>
    </source>
</evidence>
<dbReference type="OrthoDB" id="9802328at2"/>
<dbReference type="SUPFAM" id="SSF53383">
    <property type="entry name" value="PLP-dependent transferases"/>
    <property type="match status" value="1"/>
</dbReference>
<comment type="caution">
    <text evidence="12">The sequence shown here is derived from an EMBL/GenBank/DDBJ whole genome shotgun (WGS) entry which is preliminary data.</text>
</comment>
<dbReference type="PROSITE" id="PS50949">
    <property type="entry name" value="HTH_GNTR"/>
    <property type="match status" value="1"/>
</dbReference>
<dbReference type="InterPro" id="IPR015422">
    <property type="entry name" value="PyrdxlP-dep_Trfase_small"/>
</dbReference>
<keyword evidence="6 12" id="KW-0808">Transferase</keyword>
<dbReference type="InterPro" id="IPR004839">
    <property type="entry name" value="Aminotransferase_I/II_large"/>
</dbReference>
<dbReference type="RefSeq" id="WP_008475678.1">
    <property type="nucleotide sequence ID" value="NZ_CAGS01000086.1"/>
</dbReference>
<comment type="cofactor">
    <cofactor evidence="1">
        <name>pyridoxal 5'-phosphate</name>
        <dbReference type="ChEBI" id="CHEBI:597326"/>
    </cofactor>
</comment>
<evidence type="ECO:0000256" key="6">
    <source>
        <dbReference type="ARBA" id="ARBA00022679"/>
    </source>
</evidence>
<comment type="similarity">
    <text evidence="2">In the C-terminal section; belongs to the class-I pyridoxal-phosphate-dependent aminotransferase family.</text>
</comment>
<keyword evidence="7" id="KW-0663">Pyridoxal phosphate</keyword>
<evidence type="ECO:0000256" key="1">
    <source>
        <dbReference type="ARBA" id="ARBA00001933"/>
    </source>
</evidence>
<dbReference type="PRINTS" id="PR00035">
    <property type="entry name" value="HTHGNTR"/>
</dbReference>
<feature type="domain" description="HTH gntR-type" evidence="11">
    <location>
        <begin position="11"/>
        <end position="79"/>
    </location>
</feature>
<protein>
    <submittedName>
        <fullName evidence="12">Transcriptional regulator, GntR family with aminotransferase domain protein</fullName>
    </submittedName>
</protein>
<dbReference type="SUPFAM" id="SSF46785">
    <property type="entry name" value="Winged helix' DNA-binding domain"/>
    <property type="match status" value="1"/>
</dbReference>
<evidence type="ECO:0000256" key="10">
    <source>
        <dbReference type="ARBA" id="ARBA00023163"/>
    </source>
</evidence>